<dbReference type="AlphaFoldDB" id="A0AAV4I3T3"/>
<comment type="caution">
    <text evidence="2">The sequence shown here is derived from an EMBL/GenBank/DDBJ whole genome shotgun (WGS) entry which is preliminary data.</text>
</comment>
<sequence length="100" mass="10503">MVVVGVVVMMGVVVVLIVVIGGVLTVVMVQIAVVLVVNAFIAVVYVSVVSIESVSVVVMTAAKGGLFGAVDSFVHDTRARDSAMTTFVVKSPKLRWLGIW</sequence>
<dbReference type="Proteomes" id="UP000762676">
    <property type="component" value="Unassembled WGS sequence"/>
</dbReference>
<evidence type="ECO:0000256" key="1">
    <source>
        <dbReference type="SAM" id="Phobius"/>
    </source>
</evidence>
<keyword evidence="1" id="KW-0472">Membrane</keyword>
<gene>
    <name evidence="2" type="ORF">ElyMa_002892300</name>
</gene>
<reference evidence="2 3" key="1">
    <citation type="journal article" date="2021" name="Elife">
        <title>Chloroplast acquisition without the gene transfer in kleptoplastic sea slugs, Plakobranchus ocellatus.</title>
        <authorList>
            <person name="Maeda T."/>
            <person name="Takahashi S."/>
            <person name="Yoshida T."/>
            <person name="Shimamura S."/>
            <person name="Takaki Y."/>
            <person name="Nagai Y."/>
            <person name="Toyoda A."/>
            <person name="Suzuki Y."/>
            <person name="Arimoto A."/>
            <person name="Ishii H."/>
            <person name="Satoh N."/>
            <person name="Nishiyama T."/>
            <person name="Hasebe M."/>
            <person name="Maruyama T."/>
            <person name="Minagawa J."/>
            <person name="Obokata J."/>
            <person name="Shigenobu S."/>
        </authorList>
    </citation>
    <scope>NUCLEOTIDE SEQUENCE [LARGE SCALE GENOMIC DNA]</scope>
</reference>
<evidence type="ECO:0000313" key="2">
    <source>
        <dbReference type="EMBL" id="GFS03657.1"/>
    </source>
</evidence>
<proteinExistence type="predicted"/>
<name>A0AAV4I3T3_9GAST</name>
<evidence type="ECO:0000313" key="3">
    <source>
        <dbReference type="Proteomes" id="UP000762676"/>
    </source>
</evidence>
<dbReference type="EMBL" id="BMAT01005989">
    <property type="protein sequence ID" value="GFS03657.1"/>
    <property type="molecule type" value="Genomic_DNA"/>
</dbReference>
<organism evidence="2 3">
    <name type="scientific">Elysia marginata</name>
    <dbReference type="NCBI Taxonomy" id="1093978"/>
    <lineage>
        <taxon>Eukaryota</taxon>
        <taxon>Metazoa</taxon>
        <taxon>Spiralia</taxon>
        <taxon>Lophotrochozoa</taxon>
        <taxon>Mollusca</taxon>
        <taxon>Gastropoda</taxon>
        <taxon>Heterobranchia</taxon>
        <taxon>Euthyneura</taxon>
        <taxon>Panpulmonata</taxon>
        <taxon>Sacoglossa</taxon>
        <taxon>Placobranchoidea</taxon>
        <taxon>Plakobranchidae</taxon>
        <taxon>Elysia</taxon>
    </lineage>
</organism>
<protein>
    <recommendedName>
        <fullName evidence="4">ABC transmembrane type-1 domain-containing protein</fullName>
    </recommendedName>
</protein>
<keyword evidence="1" id="KW-1133">Transmembrane helix</keyword>
<keyword evidence="1" id="KW-0812">Transmembrane</keyword>
<feature type="transmembrane region" description="Helical" evidence="1">
    <location>
        <begin position="31"/>
        <end position="48"/>
    </location>
</feature>
<evidence type="ECO:0008006" key="4">
    <source>
        <dbReference type="Google" id="ProtNLM"/>
    </source>
</evidence>
<accession>A0AAV4I3T3</accession>
<feature type="transmembrane region" description="Helical" evidence="1">
    <location>
        <begin position="6"/>
        <end position="24"/>
    </location>
</feature>
<keyword evidence="3" id="KW-1185">Reference proteome</keyword>